<dbReference type="GO" id="GO:0006164">
    <property type="term" value="P:purine nucleotide biosynthetic process"/>
    <property type="evidence" value="ECO:0007669"/>
    <property type="project" value="UniProtKB-KW"/>
</dbReference>
<comment type="catalytic activity">
    <reaction evidence="12">
        <text>(6R)-5,10-methenyltetrahydrofolate + H2O = (6R)-10-formyltetrahydrofolate + H(+)</text>
        <dbReference type="Rhea" id="RHEA:23700"/>
        <dbReference type="ChEBI" id="CHEBI:15377"/>
        <dbReference type="ChEBI" id="CHEBI:15378"/>
        <dbReference type="ChEBI" id="CHEBI:57455"/>
        <dbReference type="ChEBI" id="CHEBI:195366"/>
        <dbReference type="EC" id="3.5.4.9"/>
    </reaction>
</comment>
<evidence type="ECO:0000256" key="2">
    <source>
        <dbReference type="ARBA" id="ARBA00011738"/>
    </source>
</evidence>
<evidence type="ECO:0000256" key="12">
    <source>
        <dbReference type="HAMAP-Rule" id="MF_01576"/>
    </source>
</evidence>
<keyword evidence="6 12" id="KW-0378">Hydrolase</keyword>
<protein>
    <recommendedName>
        <fullName evidence="12">Bifunctional protein FolD</fullName>
    </recommendedName>
    <domain>
        <recommendedName>
            <fullName evidence="12">Methylenetetrahydrofolate dehydrogenase</fullName>
            <ecNumber evidence="12">1.5.1.5</ecNumber>
        </recommendedName>
    </domain>
    <domain>
        <recommendedName>
            <fullName evidence="12">Methenyltetrahydrofolate cyclohydrolase</fullName>
            <ecNumber evidence="12">3.5.4.9</ecNumber>
        </recommendedName>
    </domain>
</protein>
<evidence type="ECO:0000256" key="4">
    <source>
        <dbReference type="ARBA" id="ARBA00022605"/>
    </source>
</evidence>
<dbReference type="GO" id="GO:0004488">
    <property type="term" value="F:methylenetetrahydrofolate dehydrogenase (NADP+) activity"/>
    <property type="evidence" value="ECO:0007669"/>
    <property type="project" value="UniProtKB-UniRule"/>
</dbReference>
<feature type="binding site" evidence="12">
    <location>
        <position position="236"/>
    </location>
    <ligand>
        <name>NADP(+)</name>
        <dbReference type="ChEBI" id="CHEBI:58349"/>
    </ligand>
</feature>
<dbReference type="Pfam" id="PF00763">
    <property type="entry name" value="THF_DHG_CYH"/>
    <property type="match status" value="1"/>
</dbReference>
<comment type="caution">
    <text evidence="15">The sequence shown here is derived from an EMBL/GenBank/DDBJ whole genome shotgun (WGS) entry which is preliminary data.</text>
</comment>
<dbReference type="HAMAP" id="MF_01576">
    <property type="entry name" value="THF_DHG_CYH"/>
    <property type="match status" value="1"/>
</dbReference>
<dbReference type="RefSeq" id="WP_188719814.1">
    <property type="nucleotide sequence ID" value="NZ_BMIF01000002.1"/>
</dbReference>
<keyword evidence="16" id="KW-1185">Reference proteome</keyword>
<dbReference type="InterPro" id="IPR020630">
    <property type="entry name" value="THF_DH/CycHdrlase_cat_dom"/>
</dbReference>
<keyword evidence="10 12" id="KW-0486">Methionine biosynthesis</keyword>
<evidence type="ECO:0000256" key="5">
    <source>
        <dbReference type="ARBA" id="ARBA00022755"/>
    </source>
</evidence>
<reference evidence="15" key="1">
    <citation type="journal article" date="2014" name="Int. J. Syst. Evol. Microbiol.">
        <title>Complete genome sequence of Corynebacterium casei LMG S-19264T (=DSM 44701T), isolated from a smear-ripened cheese.</title>
        <authorList>
            <consortium name="US DOE Joint Genome Institute (JGI-PGF)"/>
            <person name="Walter F."/>
            <person name="Albersmeier A."/>
            <person name="Kalinowski J."/>
            <person name="Ruckert C."/>
        </authorList>
    </citation>
    <scope>NUCLEOTIDE SEQUENCE</scope>
    <source>
        <strain evidence="15">CGMCC 1.15320</strain>
    </source>
</reference>
<sequence>MTRHQAIVLDGDELARRKRGELAAQVERLKRAGVEPALATVLVGDNSASRSYVERKHADCREVGILSREIVLPVMTSQRDLLAEVRHLNKDPSVHGFLVQFPLPEGLDEGIAASSILPTKDIDGLHPFNLGRLLTGNPTVLPCTPAGVLELLTAYDVPIAGKRVLIIGRGTLVGRPLAMLLSMKGIDATVTLAHSRTPEIGELALQSDVIISAAGVPDLVTKDMVNPGAAVVGVGITYDSEGRMVSDIADDVASVAGWKTPRHGSVGSLTRAFLLANLLQLAEASVTPLGA</sequence>
<dbReference type="Pfam" id="PF02882">
    <property type="entry name" value="THF_DHG_CYH_C"/>
    <property type="match status" value="1"/>
</dbReference>
<evidence type="ECO:0000259" key="13">
    <source>
        <dbReference type="Pfam" id="PF00763"/>
    </source>
</evidence>
<dbReference type="InterPro" id="IPR046346">
    <property type="entry name" value="Aminoacid_DH-like_N_sf"/>
</dbReference>
<dbReference type="InterPro" id="IPR020631">
    <property type="entry name" value="THF_DH/CycHdrlase_NAD-bd_dom"/>
</dbReference>
<evidence type="ECO:0000256" key="8">
    <source>
        <dbReference type="ARBA" id="ARBA00023002"/>
    </source>
</evidence>
<comment type="similarity">
    <text evidence="12">Belongs to the tetrahydrofolate dehydrogenase/cyclohydrolase family.</text>
</comment>
<evidence type="ECO:0000256" key="9">
    <source>
        <dbReference type="ARBA" id="ARBA00023102"/>
    </source>
</evidence>
<comment type="subunit">
    <text evidence="2 12">Homodimer.</text>
</comment>
<dbReference type="InterPro" id="IPR036291">
    <property type="entry name" value="NAD(P)-bd_dom_sf"/>
</dbReference>
<dbReference type="PANTHER" id="PTHR48099:SF5">
    <property type="entry name" value="C-1-TETRAHYDROFOLATE SYNTHASE, CYTOPLASMIC"/>
    <property type="match status" value="1"/>
</dbReference>
<dbReference type="GO" id="GO:0005829">
    <property type="term" value="C:cytosol"/>
    <property type="evidence" value="ECO:0007669"/>
    <property type="project" value="TreeGrafter"/>
</dbReference>
<dbReference type="Gene3D" id="3.40.50.720">
    <property type="entry name" value="NAD(P)-binding Rossmann-like Domain"/>
    <property type="match status" value="1"/>
</dbReference>
<dbReference type="GO" id="GO:0004477">
    <property type="term" value="F:methenyltetrahydrofolate cyclohydrolase activity"/>
    <property type="evidence" value="ECO:0007669"/>
    <property type="project" value="UniProtKB-UniRule"/>
</dbReference>
<evidence type="ECO:0000256" key="11">
    <source>
        <dbReference type="ARBA" id="ARBA00023268"/>
    </source>
</evidence>
<comment type="pathway">
    <text evidence="1 12">One-carbon metabolism; tetrahydrofolate interconversion.</text>
</comment>
<keyword evidence="11 12" id="KW-0511">Multifunctional enzyme</keyword>
<dbReference type="GO" id="GO:0000105">
    <property type="term" value="P:L-histidine biosynthetic process"/>
    <property type="evidence" value="ECO:0007669"/>
    <property type="project" value="UniProtKB-KW"/>
</dbReference>
<evidence type="ECO:0000259" key="14">
    <source>
        <dbReference type="Pfam" id="PF02882"/>
    </source>
</evidence>
<dbReference type="SUPFAM" id="SSF53223">
    <property type="entry name" value="Aminoacid dehydrogenase-like, N-terminal domain"/>
    <property type="match status" value="1"/>
</dbReference>
<keyword evidence="8 12" id="KW-0560">Oxidoreductase</keyword>
<evidence type="ECO:0000313" key="15">
    <source>
        <dbReference type="EMBL" id="GGA58133.1"/>
    </source>
</evidence>
<feature type="domain" description="Tetrahydrofolate dehydrogenase/cyclohydrolase NAD(P)-binding" evidence="14">
    <location>
        <begin position="142"/>
        <end position="284"/>
    </location>
</feature>
<keyword evidence="3 12" id="KW-0554">One-carbon metabolism</keyword>
<keyword evidence="7 12" id="KW-0521">NADP</keyword>
<comment type="catalytic activity">
    <reaction evidence="12">
        <text>(6R)-5,10-methylene-5,6,7,8-tetrahydrofolate + NADP(+) = (6R)-5,10-methenyltetrahydrofolate + NADPH</text>
        <dbReference type="Rhea" id="RHEA:22812"/>
        <dbReference type="ChEBI" id="CHEBI:15636"/>
        <dbReference type="ChEBI" id="CHEBI:57455"/>
        <dbReference type="ChEBI" id="CHEBI:57783"/>
        <dbReference type="ChEBI" id="CHEBI:58349"/>
        <dbReference type="EC" id="1.5.1.5"/>
    </reaction>
</comment>
<comment type="function">
    <text evidence="12">Catalyzes the oxidation of 5,10-methylenetetrahydrofolate to 5,10-methenyltetrahydrofolate and then the hydrolysis of 5,10-methenyltetrahydrofolate to 10-formyltetrahydrofolate.</text>
</comment>
<dbReference type="PANTHER" id="PTHR48099">
    <property type="entry name" value="C-1-TETRAHYDROFOLATE SYNTHASE, CYTOPLASMIC-RELATED"/>
    <property type="match status" value="1"/>
</dbReference>
<keyword evidence="4 12" id="KW-0028">Amino-acid biosynthesis</keyword>
<dbReference type="AlphaFoldDB" id="A0A916W127"/>
<evidence type="ECO:0000313" key="16">
    <source>
        <dbReference type="Proteomes" id="UP000636264"/>
    </source>
</evidence>
<dbReference type="GO" id="GO:0009086">
    <property type="term" value="P:methionine biosynthetic process"/>
    <property type="evidence" value="ECO:0007669"/>
    <property type="project" value="UniProtKB-KW"/>
</dbReference>
<dbReference type="CDD" id="cd01080">
    <property type="entry name" value="NAD_bind_m-THF_DH_Cyclohyd"/>
    <property type="match status" value="1"/>
</dbReference>
<dbReference type="EC" id="1.5.1.5" evidence="12"/>
<feature type="binding site" evidence="12">
    <location>
        <begin position="168"/>
        <end position="170"/>
    </location>
    <ligand>
        <name>NADP(+)</name>
        <dbReference type="ChEBI" id="CHEBI:58349"/>
    </ligand>
</feature>
<dbReference type="InterPro" id="IPR000672">
    <property type="entry name" value="THF_DH/CycHdrlase"/>
</dbReference>
<name>A0A916W127_9HYPH</name>
<dbReference type="EC" id="3.5.4.9" evidence="12"/>
<evidence type="ECO:0000256" key="1">
    <source>
        <dbReference type="ARBA" id="ARBA00004777"/>
    </source>
</evidence>
<feature type="domain" description="Tetrahydrofolate dehydrogenase/cyclohydrolase catalytic" evidence="13">
    <location>
        <begin position="9"/>
        <end position="123"/>
    </location>
</feature>
<keyword evidence="9 12" id="KW-0368">Histidine biosynthesis</keyword>
<proteinExistence type="inferred from homology"/>
<dbReference type="PRINTS" id="PR00085">
    <property type="entry name" value="THFDHDRGNASE"/>
</dbReference>
<reference evidence="15" key="2">
    <citation type="submission" date="2020-09" db="EMBL/GenBank/DDBJ databases">
        <authorList>
            <person name="Sun Q."/>
            <person name="Zhou Y."/>
        </authorList>
    </citation>
    <scope>NUCLEOTIDE SEQUENCE</scope>
    <source>
        <strain evidence="15">CGMCC 1.15320</strain>
    </source>
</reference>
<dbReference type="Gene3D" id="3.40.50.10860">
    <property type="entry name" value="Leucine Dehydrogenase, chain A, domain 1"/>
    <property type="match status" value="1"/>
</dbReference>
<evidence type="ECO:0000256" key="3">
    <source>
        <dbReference type="ARBA" id="ARBA00022563"/>
    </source>
</evidence>
<gene>
    <name evidence="12 15" type="primary">folD</name>
    <name evidence="15" type="ORF">GCM10011385_09630</name>
</gene>
<dbReference type="FunFam" id="3.40.50.10860:FF:000005">
    <property type="entry name" value="C-1-tetrahydrofolate synthase, cytoplasmic, putative"/>
    <property type="match status" value="1"/>
</dbReference>
<dbReference type="EMBL" id="BMIF01000002">
    <property type="protein sequence ID" value="GGA58133.1"/>
    <property type="molecule type" value="Genomic_DNA"/>
</dbReference>
<organism evidence="15 16">
    <name type="scientific">Nitratireductor aestuarii</name>
    <dbReference type="NCBI Taxonomy" id="1735103"/>
    <lineage>
        <taxon>Bacteria</taxon>
        <taxon>Pseudomonadati</taxon>
        <taxon>Pseudomonadota</taxon>
        <taxon>Alphaproteobacteria</taxon>
        <taxon>Hyphomicrobiales</taxon>
        <taxon>Phyllobacteriaceae</taxon>
        <taxon>Nitratireductor</taxon>
    </lineage>
</organism>
<keyword evidence="5 12" id="KW-0658">Purine biosynthesis</keyword>
<comment type="caution">
    <text evidence="12">Lacks conserved residue(s) required for the propagation of feature annotation.</text>
</comment>
<dbReference type="Proteomes" id="UP000636264">
    <property type="component" value="Unassembled WGS sequence"/>
</dbReference>
<dbReference type="GO" id="GO:0035999">
    <property type="term" value="P:tetrahydrofolate interconversion"/>
    <property type="evidence" value="ECO:0007669"/>
    <property type="project" value="UniProtKB-UniRule"/>
</dbReference>
<evidence type="ECO:0000256" key="6">
    <source>
        <dbReference type="ARBA" id="ARBA00022801"/>
    </source>
</evidence>
<dbReference type="SUPFAM" id="SSF51735">
    <property type="entry name" value="NAD(P)-binding Rossmann-fold domains"/>
    <property type="match status" value="1"/>
</dbReference>
<accession>A0A916W127</accession>
<evidence type="ECO:0000256" key="10">
    <source>
        <dbReference type="ARBA" id="ARBA00023167"/>
    </source>
</evidence>
<evidence type="ECO:0000256" key="7">
    <source>
        <dbReference type="ARBA" id="ARBA00022857"/>
    </source>
</evidence>